<dbReference type="Gene3D" id="3.30.540.10">
    <property type="entry name" value="Fructose-1,6-Bisphosphatase, subunit A, domain 1"/>
    <property type="match status" value="1"/>
</dbReference>
<evidence type="ECO:0000256" key="3">
    <source>
        <dbReference type="ARBA" id="ARBA00009759"/>
    </source>
</evidence>
<reference evidence="10" key="2">
    <citation type="submission" date="2023-05" db="EMBL/GenBank/DDBJ databases">
        <authorList>
            <consortium name="Lawrence Berkeley National Laboratory"/>
            <person name="Steindorff A."/>
            <person name="Hensen N."/>
            <person name="Bonometti L."/>
            <person name="Westerberg I."/>
            <person name="Brannstrom I.O."/>
            <person name="Guillou S."/>
            <person name="Cros-Aarteil S."/>
            <person name="Calhoun S."/>
            <person name="Haridas S."/>
            <person name="Kuo A."/>
            <person name="Mondo S."/>
            <person name="Pangilinan J."/>
            <person name="Riley R."/>
            <person name="Labutti K."/>
            <person name="Andreopoulos B."/>
            <person name="Lipzen A."/>
            <person name="Chen C."/>
            <person name="Yanf M."/>
            <person name="Daum C."/>
            <person name="Ng V."/>
            <person name="Clum A."/>
            <person name="Ohm R."/>
            <person name="Martin F."/>
            <person name="Silar P."/>
            <person name="Natvig D."/>
            <person name="Lalanne C."/>
            <person name="Gautier V."/>
            <person name="Ament-Velasquez S.L."/>
            <person name="Kruys A."/>
            <person name="Hutchinson M.I."/>
            <person name="Powell A.J."/>
            <person name="Barry K."/>
            <person name="Miller A.N."/>
            <person name="Grigoriev I.V."/>
            <person name="Debuchy R."/>
            <person name="Gladieux P."/>
            <person name="Thoren M.H."/>
            <person name="Johannesson H."/>
        </authorList>
    </citation>
    <scope>NUCLEOTIDE SEQUENCE</scope>
    <source>
        <strain evidence="10">PSN243</strain>
    </source>
</reference>
<dbReference type="AlphaFoldDB" id="A0AAV9GP06"/>
<reference evidence="10" key="1">
    <citation type="journal article" date="2023" name="Mol. Phylogenet. Evol.">
        <title>Genome-scale phylogeny and comparative genomics of the fungal order Sordariales.</title>
        <authorList>
            <person name="Hensen N."/>
            <person name="Bonometti L."/>
            <person name="Westerberg I."/>
            <person name="Brannstrom I.O."/>
            <person name="Guillou S."/>
            <person name="Cros-Aarteil S."/>
            <person name="Calhoun S."/>
            <person name="Haridas S."/>
            <person name="Kuo A."/>
            <person name="Mondo S."/>
            <person name="Pangilinan J."/>
            <person name="Riley R."/>
            <person name="LaButti K."/>
            <person name="Andreopoulos B."/>
            <person name="Lipzen A."/>
            <person name="Chen C."/>
            <person name="Yan M."/>
            <person name="Daum C."/>
            <person name="Ng V."/>
            <person name="Clum A."/>
            <person name="Steindorff A."/>
            <person name="Ohm R.A."/>
            <person name="Martin F."/>
            <person name="Silar P."/>
            <person name="Natvig D.O."/>
            <person name="Lalanne C."/>
            <person name="Gautier V."/>
            <person name="Ament-Velasquez S.L."/>
            <person name="Kruys A."/>
            <person name="Hutchinson M.I."/>
            <person name="Powell A.J."/>
            <person name="Barry K."/>
            <person name="Miller A.N."/>
            <person name="Grigoriev I.V."/>
            <person name="Debuchy R."/>
            <person name="Gladieux P."/>
            <person name="Hiltunen Thoren M."/>
            <person name="Johannesson H."/>
        </authorList>
    </citation>
    <scope>NUCLEOTIDE SEQUENCE</scope>
    <source>
        <strain evidence="10">PSN243</strain>
    </source>
</reference>
<dbReference type="GO" id="GO:0008934">
    <property type="term" value="F:inositol monophosphate 1-phosphatase activity"/>
    <property type="evidence" value="ECO:0007669"/>
    <property type="project" value="InterPro"/>
</dbReference>
<dbReference type="SUPFAM" id="SSF56655">
    <property type="entry name" value="Carbohydrate phosphatase"/>
    <property type="match status" value="1"/>
</dbReference>
<dbReference type="InterPro" id="IPR020550">
    <property type="entry name" value="Inositol_monophosphatase_CS"/>
</dbReference>
<dbReference type="EC" id="3.1.3.25" evidence="4"/>
<gene>
    <name evidence="10" type="ORF">QBC34DRAFT_448619</name>
</gene>
<proteinExistence type="inferred from homology"/>
<dbReference type="EMBL" id="MU865935">
    <property type="protein sequence ID" value="KAK4449927.1"/>
    <property type="molecule type" value="Genomic_DNA"/>
</dbReference>
<evidence type="ECO:0000313" key="10">
    <source>
        <dbReference type="EMBL" id="KAK4449927.1"/>
    </source>
</evidence>
<dbReference type="CDD" id="cd01639">
    <property type="entry name" value="IMPase"/>
    <property type="match status" value="1"/>
</dbReference>
<dbReference type="PRINTS" id="PR00377">
    <property type="entry name" value="IMPHPHTASES"/>
</dbReference>
<feature type="compositionally biased region" description="Basic and acidic residues" evidence="9">
    <location>
        <begin position="84"/>
        <end position="93"/>
    </location>
</feature>
<keyword evidence="7 8" id="KW-0460">Magnesium</keyword>
<evidence type="ECO:0000256" key="5">
    <source>
        <dbReference type="ARBA" id="ARBA00022723"/>
    </source>
</evidence>
<dbReference type="GO" id="GO:0046854">
    <property type="term" value="P:phosphatidylinositol phosphate biosynthetic process"/>
    <property type="evidence" value="ECO:0007669"/>
    <property type="project" value="InterPro"/>
</dbReference>
<feature type="compositionally biased region" description="Polar residues" evidence="9">
    <location>
        <begin position="111"/>
        <end position="132"/>
    </location>
</feature>
<dbReference type="Pfam" id="PF00459">
    <property type="entry name" value="Inositol_P"/>
    <property type="match status" value="1"/>
</dbReference>
<feature type="binding site" evidence="8">
    <location>
        <position position="301"/>
    </location>
    <ligand>
        <name>Mg(2+)</name>
        <dbReference type="ChEBI" id="CHEBI:18420"/>
        <label>1</label>
        <note>catalytic</note>
    </ligand>
</feature>
<evidence type="ECO:0000256" key="8">
    <source>
        <dbReference type="PIRSR" id="PIRSR600760-2"/>
    </source>
</evidence>
<feature type="binding site" evidence="8">
    <location>
        <position position="461"/>
    </location>
    <ligand>
        <name>Mg(2+)</name>
        <dbReference type="ChEBI" id="CHEBI:18420"/>
        <label>1</label>
        <note>catalytic</note>
    </ligand>
</feature>
<evidence type="ECO:0000256" key="7">
    <source>
        <dbReference type="ARBA" id="ARBA00022842"/>
    </source>
</evidence>
<dbReference type="PANTHER" id="PTHR20854">
    <property type="entry name" value="INOSITOL MONOPHOSPHATASE"/>
    <property type="match status" value="1"/>
</dbReference>
<evidence type="ECO:0000256" key="6">
    <source>
        <dbReference type="ARBA" id="ARBA00022801"/>
    </source>
</evidence>
<feature type="region of interest" description="Disordered" evidence="9">
    <location>
        <begin position="54"/>
        <end position="198"/>
    </location>
</feature>
<protein>
    <recommendedName>
        <fullName evidence="4">inositol-phosphate phosphatase</fullName>
        <ecNumber evidence="4">3.1.3.25</ecNumber>
    </recommendedName>
</protein>
<keyword evidence="6" id="KW-0378">Hydrolase</keyword>
<dbReference type="PROSITE" id="PS00629">
    <property type="entry name" value="IMP_1"/>
    <property type="match status" value="1"/>
</dbReference>
<comment type="catalytic activity">
    <reaction evidence="1">
        <text>a myo-inositol phosphate + H2O = myo-inositol + phosphate</text>
        <dbReference type="Rhea" id="RHEA:24056"/>
        <dbReference type="ChEBI" id="CHEBI:15377"/>
        <dbReference type="ChEBI" id="CHEBI:17268"/>
        <dbReference type="ChEBI" id="CHEBI:43474"/>
        <dbReference type="ChEBI" id="CHEBI:84139"/>
        <dbReference type="EC" id="3.1.3.25"/>
    </reaction>
</comment>
<comment type="cofactor">
    <cofactor evidence="2 8">
        <name>Mg(2+)</name>
        <dbReference type="ChEBI" id="CHEBI:18420"/>
    </cofactor>
</comment>
<dbReference type="InterPro" id="IPR020583">
    <property type="entry name" value="Inositol_monoP_metal-BS"/>
</dbReference>
<evidence type="ECO:0000256" key="1">
    <source>
        <dbReference type="ARBA" id="ARBA00001033"/>
    </source>
</evidence>
<dbReference type="FunFam" id="3.40.190.80:FF:000012">
    <property type="entry name" value="Inositol-1-monophosphatase"/>
    <property type="match status" value="1"/>
</dbReference>
<dbReference type="GO" id="GO:0006020">
    <property type="term" value="P:inositol metabolic process"/>
    <property type="evidence" value="ECO:0007669"/>
    <property type="project" value="TreeGrafter"/>
</dbReference>
<keyword evidence="5 8" id="KW-0479">Metal-binding</keyword>
<evidence type="ECO:0000256" key="4">
    <source>
        <dbReference type="ARBA" id="ARBA00013106"/>
    </source>
</evidence>
<keyword evidence="11" id="KW-1185">Reference proteome</keyword>
<dbReference type="PROSITE" id="PS00630">
    <property type="entry name" value="IMP_2"/>
    <property type="match status" value="1"/>
</dbReference>
<evidence type="ECO:0000313" key="11">
    <source>
        <dbReference type="Proteomes" id="UP001321760"/>
    </source>
</evidence>
<dbReference type="GO" id="GO:0046872">
    <property type="term" value="F:metal ion binding"/>
    <property type="evidence" value="ECO:0007669"/>
    <property type="project" value="UniProtKB-KW"/>
</dbReference>
<comment type="caution">
    <text evidence="10">The sequence shown here is derived from an EMBL/GenBank/DDBJ whole genome shotgun (WGS) entry which is preliminary data.</text>
</comment>
<comment type="similarity">
    <text evidence="3">Belongs to the inositol monophosphatase superfamily.</text>
</comment>
<name>A0AAV9GP06_9PEZI</name>
<accession>A0AAV9GP06</accession>
<dbReference type="Gene3D" id="3.40.190.80">
    <property type="match status" value="1"/>
</dbReference>
<dbReference type="FunFam" id="3.30.540.10:FF:000004">
    <property type="entry name" value="Inositol-1-monophosphatase"/>
    <property type="match status" value="1"/>
</dbReference>
<dbReference type="InterPro" id="IPR000760">
    <property type="entry name" value="Inositol_monophosphatase-like"/>
</dbReference>
<feature type="binding site" evidence="8">
    <location>
        <position position="280"/>
    </location>
    <ligand>
        <name>Mg(2+)</name>
        <dbReference type="ChEBI" id="CHEBI:18420"/>
        <label>1</label>
        <note>catalytic</note>
    </ligand>
</feature>
<feature type="binding site" evidence="8">
    <location>
        <position position="302"/>
    </location>
    <ligand>
        <name>Mg(2+)</name>
        <dbReference type="ChEBI" id="CHEBI:18420"/>
        <label>1</label>
        <note>catalytic</note>
    </ligand>
</feature>
<organism evidence="10 11">
    <name type="scientific">Podospora aff. communis PSN243</name>
    <dbReference type="NCBI Taxonomy" id="3040156"/>
    <lineage>
        <taxon>Eukaryota</taxon>
        <taxon>Fungi</taxon>
        <taxon>Dikarya</taxon>
        <taxon>Ascomycota</taxon>
        <taxon>Pezizomycotina</taxon>
        <taxon>Sordariomycetes</taxon>
        <taxon>Sordariomycetidae</taxon>
        <taxon>Sordariales</taxon>
        <taxon>Podosporaceae</taxon>
        <taxon>Podospora</taxon>
    </lineage>
</organism>
<evidence type="ECO:0000256" key="9">
    <source>
        <dbReference type="SAM" id="MobiDB-lite"/>
    </source>
</evidence>
<dbReference type="GO" id="GO:0007165">
    <property type="term" value="P:signal transduction"/>
    <property type="evidence" value="ECO:0007669"/>
    <property type="project" value="TreeGrafter"/>
</dbReference>
<dbReference type="PANTHER" id="PTHR20854:SF4">
    <property type="entry name" value="INOSITOL-1-MONOPHOSPHATASE-RELATED"/>
    <property type="match status" value="1"/>
</dbReference>
<evidence type="ECO:0000256" key="2">
    <source>
        <dbReference type="ARBA" id="ARBA00001946"/>
    </source>
</evidence>
<dbReference type="Proteomes" id="UP001321760">
    <property type="component" value="Unassembled WGS sequence"/>
</dbReference>
<dbReference type="InterPro" id="IPR033942">
    <property type="entry name" value="IMPase"/>
</dbReference>
<sequence length="523" mass="56468">MSLTCWVQLPPPPLSSYIPFLKSSPSYGPPQPAPGGVVGWFNDRLRAFKNRNNRTAAGAYEQSGATGGAPRHRGFGPLDPDEAWDSRVGHETDPYGGPGGYYEEQELGLRTPNNLGVNTSYSGSSYQMNLPQDTAPGGRYDEERGRPRSRSPGPTPSNPFADSAEPSNMSLRGVSPRPIDTSAAGGKGKDDDSPTERNGLSKTIFAYEQRNSINIQEIHDTLVAVAFEAGRMILAANPSDISIGSKMNSADIVTETDQAVERMVSSRLRAAYPSFSFVGEETYVPGTTSVTTAPTFIVDPIDGTTNFVHGFPHACISLGFALDRRPAVGVVYNPFLDVLYTGIRGGGSYMQRNASLTPGQGQGERLRLPLAGTWEEGGDKRVGPPLGDLSTALVAVEWGSQREGENFEIKARVFRKLTARKEDGGSMVHSLRSLGSAALNLCATAAGQVDMYWEGGCYAWDVAAGWCILNEAGGRMVSGNPGEWEPALDSRIYLAVRGARNGQEEIVEEFWKVIEDGRMEYKH</sequence>
<feature type="binding site" evidence="8">
    <location>
        <position position="299"/>
    </location>
    <ligand>
        <name>Mg(2+)</name>
        <dbReference type="ChEBI" id="CHEBI:18420"/>
        <label>1</label>
        <note>catalytic</note>
    </ligand>
</feature>